<gene>
    <name evidence="4" type="ORF">HHUSO_G35075</name>
</gene>
<accession>A0ABR0Y4F4</accession>
<dbReference type="InterPro" id="IPR029304">
    <property type="entry name" value="AKAP2_C"/>
</dbReference>
<evidence type="ECO:0000313" key="4">
    <source>
        <dbReference type="EMBL" id="KAK6467532.1"/>
    </source>
</evidence>
<dbReference type="PANTHER" id="PTHR18839:SF0">
    <property type="entry name" value="MITOTIC INTERACTOR AND SUBSTRATE OF PLK1 ISOFORM X1-RELATED"/>
    <property type="match status" value="1"/>
</dbReference>
<feature type="region of interest" description="Disordered" evidence="2">
    <location>
        <begin position="526"/>
        <end position="547"/>
    </location>
</feature>
<feature type="domain" description="A-kinase anchor protein 2 C-terminal" evidence="3">
    <location>
        <begin position="880"/>
        <end position="929"/>
    </location>
</feature>
<evidence type="ECO:0000313" key="5">
    <source>
        <dbReference type="Proteomes" id="UP001369086"/>
    </source>
</evidence>
<evidence type="ECO:0000256" key="1">
    <source>
        <dbReference type="ARBA" id="ARBA00023054"/>
    </source>
</evidence>
<dbReference type="Proteomes" id="UP001369086">
    <property type="component" value="Unassembled WGS sequence"/>
</dbReference>
<feature type="compositionally biased region" description="Polar residues" evidence="2">
    <location>
        <begin position="433"/>
        <end position="446"/>
    </location>
</feature>
<feature type="compositionally biased region" description="Basic and acidic residues" evidence="2">
    <location>
        <begin position="453"/>
        <end position="468"/>
    </location>
</feature>
<dbReference type="EMBL" id="JAHFZB010000049">
    <property type="protein sequence ID" value="KAK6467532.1"/>
    <property type="molecule type" value="Genomic_DNA"/>
</dbReference>
<protein>
    <submittedName>
        <fullName evidence="4">Mitotic interactor and substrate of PLK1 isoform X1</fullName>
    </submittedName>
</protein>
<proteinExistence type="predicted"/>
<evidence type="ECO:0000259" key="3">
    <source>
        <dbReference type="Pfam" id="PF15304"/>
    </source>
</evidence>
<dbReference type="Pfam" id="PF15304">
    <property type="entry name" value="AKAP2_C"/>
    <property type="match status" value="2"/>
</dbReference>
<organism evidence="4 5">
    <name type="scientific">Huso huso</name>
    <name type="common">Beluga</name>
    <name type="synonym">Acipenser huso</name>
    <dbReference type="NCBI Taxonomy" id="61971"/>
    <lineage>
        <taxon>Eukaryota</taxon>
        <taxon>Metazoa</taxon>
        <taxon>Chordata</taxon>
        <taxon>Craniata</taxon>
        <taxon>Vertebrata</taxon>
        <taxon>Euteleostomi</taxon>
        <taxon>Actinopterygii</taxon>
        <taxon>Chondrostei</taxon>
        <taxon>Acipenseriformes</taxon>
        <taxon>Acipenseridae</taxon>
        <taxon>Huso</taxon>
    </lineage>
</organism>
<dbReference type="PANTHER" id="PTHR18839">
    <property type="entry name" value="MITOTIC INTERACTOR AND SUBSTRATE OF PLK1 MISP FAMILY MEMBER"/>
    <property type="match status" value="1"/>
</dbReference>
<evidence type="ECO:0000256" key="2">
    <source>
        <dbReference type="SAM" id="MobiDB-lite"/>
    </source>
</evidence>
<feature type="compositionally biased region" description="Basic and acidic residues" evidence="2">
    <location>
        <begin position="526"/>
        <end position="539"/>
    </location>
</feature>
<dbReference type="InterPro" id="IPR042779">
    <property type="entry name" value="MISP/MISP3-like"/>
</dbReference>
<feature type="region of interest" description="Disordered" evidence="2">
    <location>
        <begin position="848"/>
        <end position="875"/>
    </location>
</feature>
<feature type="compositionally biased region" description="Polar residues" evidence="2">
    <location>
        <begin position="860"/>
        <end position="869"/>
    </location>
</feature>
<feature type="compositionally biased region" description="Polar residues" evidence="2">
    <location>
        <begin position="662"/>
        <end position="677"/>
    </location>
</feature>
<feature type="region of interest" description="Disordered" evidence="2">
    <location>
        <begin position="433"/>
        <end position="468"/>
    </location>
</feature>
<keyword evidence="1" id="KW-0175">Coiled coil</keyword>
<keyword evidence="5" id="KW-1185">Reference proteome</keyword>
<sequence>MFKYTPPWQVLCKSMEHELKKQRTDPTYRPQDGPQLTQEENEAVDIARHLSAIDNSSISQGLVEPKPPMENSPKKWVIKPLSPKLGTTNYPWKINDSKTVTERQYAGNYTNGYSYEDITVLRTQSCATVTLDQGEGLGGDVVVQGKQMAVVEDEGGLVRPIRPESPGSRRGFYSFVEQGLEAGKTEAWRTSPKREAKLATLRRENGFEVRAYQEEKRPEKLFPGEDNEEFRYKVLVHSLEKEIDCDRRDIIRTQAPKKNPIFAEQWSSLEGLDLAGTLNNSRPPEEMSLYYSPLPPRQGSSIDVEPGSVDTEQINFSSARQQFLLMEKSNQSPFLQSPRQPLQMTPKNVQESPLLEGSTIKAIKVHYDSPGESSPIHDQHQGPVKDVAFTMKRVGAEDQINKNKWQHYVTFSFDDLDSGVGDFSGDYGAGYTSDGSLSNELSSTPDTGRISKPKSETPIEREIRINQEREERLRQERGISRTNLVEMVDIKTKPVLSQASSANSPVVSRSKEKGRVSFFVQREIERETRREEDLHHEGKAPGLYDHGTPQELEERKKIFELQADDVPVTPNRMNISGKLIEARKSEEPKKAVPEAVLPAEGKTTASTENFSAGPCCPHRHPDEPVRESTSQTPVHVVNKGFITQVQDEAKVAEPKAKWETFQPHQETFEPQPSSTEPQLYPGSRWGVKDSPGLSDGRNSSELSGLRNASGLCVSDDLKPHQRALPELFNLRSRKLSTPDVIRQEIEEDLKREKDLRRLRWSTSLAPSVDLGQDTVDNPAPATTTRNLSTGKLEALVTPITVPSSQSLTSRTPGVSMVTAQPWVAPPWPESPRTPGVSMVTAQPWVVPPWPESPSTPRSSGQPGQGTSFKGLTETLLGDFEERRIKMKREEGKYAGIEPSDDVNNEVLEATRVTRHKNSRALLWEAGMYSNEAEK</sequence>
<name>A0ABR0Y4F4_HUSHU</name>
<reference evidence="4 5" key="1">
    <citation type="submission" date="2021-05" db="EMBL/GenBank/DDBJ databases">
        <authorList>
            <person name="Zahm M."/>
            <person name="Klopp C."/>
            <person name="Cabau C."/>
            <person name="Kuhl H."/>
            <person name="Suciu R."/>
            <person name="Ciorpac M."/>
            <person name="Holostenco D."/>
            <person name="Gessner J."/>
            <person name="Wuertz S."/>
            <person name="Hohne C."/>
            <person name="Stock M."/>
            <person name="Gislard M."/>
            <person name="Lluch J."/>
            <person name="Milhes M."/>
            <person name="Lampietro C."/>
            <person name="Lopez Roques C."/>
            <person name="Donnadieu C."/>
            <person name="Du K."/>
            <person name="Schartl M."/>
            <person name="Guiguen Y."/>
        </authorList>
    </citation>
    <scope>NUCLEOTIDE SEQUENCE [LARGE SCALE GENOMIC DNA]</scope>
    <source>
        <strain evidence="4">Hh-F2</strain>
        <tissue evidence="4">Blood</tissue>
    </source>
</reference>
<comment type="caution">
    <text evidence="4">The sequence shown here is derived from an EMBL/GenBank/DDBJ whole genome shotgun (WGS) entry which is preliminary data.</text>
</comment>
<feature type="domain" description="A-kinase anchor protein 2 C-terminal" evidence="3">
    <location>
        <begin position="490"/>
        <end position="542"/>
    </location>
</feature>
<feature type="region of interest" description="Disordered" evidence="2">
    <location>
        <begin position="662"/>
        <end position="704"/>
    </location>
</feature>